<dbReference type="SMART" id="SM00516">
    <property type="entry name" value="SEC14"/>
    <property type="match status" value="1"/>
</dbReference>
<protein>
    <submittedName>
        <fullName evidence="2">Alpha-tocopherol transfer protein-like</fullName>
    </submittedName>
</protein>
<organism evidence="2 3">
    <name type="scientific">Tribolium castaneum</name>
    <name type="common">Red flour beetle</name>
    <dbReference type="NCBI Taxonomy" id="7070"/>
    <lineage>
        <taxon>Eukaryota</taxon>
        <taxon>Metazoa</taxon>
        <taxon>Ecdysozoa</taxon>
        <taxon>Arthropoda</taxon>
        <taxon>Hexapoda</taxon>
        <taxon>Insecta</taxon>
        <taxon>Pterygota</taxon>
        <taxon>Neoptera</taxon>
        <taxon>Endopterygota</taxon>
        <taxon>Coleoptera</taxon>
        <taxon>Polyphaga</taxon>
        <taxon>Cucujiformia</taxon>
        <taxon>Tenebrionidae</taxon>
        <taxon>Tenebrionidae incertae sedis</taxon>
        <taxon>Tribolium</taxon>
    </lineage>
</organism>
<dbReference type="HOGENOM" id="CLU_046597_3_1_1"/>
<dbReference type="GO" id="GO:1902936">
    <property type="term" value="F:phosphatidylinositol bisphosphate binding"/>
    <property type="evidence" value="ECO:0000318"/>
    <property type="project" value="GO_Central"/>
</dbReference>
<feature type="domain" description="CRAL-TRIO" evidence="1">
    <location>
        <begin position="75"/>
        <end position="262"/>
    </location>
</feature>
<dbReference type="EMBL" id="KQ971357">
    <property type="protein sequence ID" value="EFA08294.2"/>
    <property type="molecule type" value="Genomic_DNA"/>
</dbReference>
<dbReference type="PANTHER" id="PTHR10174">
    <property type="entry name" value="ALPHA-TOCOPHEROL TRANSFER PROTEIN-RELATED"/>
    <property type="match status" value="1"/>
</dbReference>
<dbReference type="InterPro" id="IPR001251">
    <property type="entry name" value="CRAL-TRIO_dom"/>
</dbReference>
<dbReference type="KEGG" id="tca:660374"/>
<dbReference type="PROSITE" id="PS50191">
    <property type="entry name" value="CRAL_TRIO"/>
    <property type="match status" value="1"/>
</dbReference>
<dbReference type="SUPFAM" id="SSF46938">
    <property type="entry name" value="CRAL/TRIO N-terminal domain"/>
    <property type="match status" value="1"/>
</dbReference>
<keyword evidence="3" id="KW-1185">Reference proteome</keyword>
<dbReference type="Proteomes" id="UP000007266">
    <property type="component" value="Linkage group 8"/>
</dbReference>
<dbReference type="InParanoid" id="D6WVI0"/>
<dbReference type="CDD" id="cd00170">
    <property type="entry name" value="SEC14"/>
    <property type="match status" value="1"/>
</dbReference>
<evidence type="ECO:0000313" key="3">
    <source>
        <dbReference type="Proteomes" id="UP000007266"/>
    </source>
</evidence>
<dbReference type="Pfam" id="PF00650">
    <property type="entry name" value="CRAL_TRIO"/>
    <property type="match status" value="1"/>
</dbReference>
<dbReference type="SUPFAM" id="SSF52087">
    <property type="entry name" value="CRAL/TRIO domain"/>
    <property type="match status" value="1"/>
</dbReference>
<evidence type="ECO:0000313" key="2">
    <source>
        <dbReference type="EMBL" id="EFA08294.2"/>
    </source>
</evidence>
<gene>
    <name evidence="2" type="primary">AUGUSTUS-3.0.2_05929</name>
    <name evidence="2" type="ORF">TcasGA2_TC005929</name>
</gene>
<dbReference type="InterPro" id="IPR036273">
    <property type="entry name" value="CRAL/TRIO_N_dom_sf"/>
</dbReference>
<dbReference type="InterPro" id="IPR036865">
    <property type="entry name" value="CRAL-TRIO_dom_sf"/>
</dbReference>
<dbReference type="OMA" id="YIHILAR"/>
<dbReference type="PANTHER" id="PTHR10174:SF222">
    <property type="entry name" value="GH10083P-RELATED"/>
    <property type="match status" value="1"/>
</dbReference>
<name>D6WVI0_TRICA</name>
<dbReference type="OrthoDB" id="6575879at2759"/>
<dbReference type="AlphaFoldDB" id="D6WVI0"/>
<evidence type="ECO:0000259" key="1">
    <source>
        <dbReference type="PROSITE" id="PS50191"/>
    </source>
</evidence>
<accession>D6WVI0</accession>
<proteinExistence type="predicted"/>
<dbReference type="Gene3D" id="3.40.525.10">
    <property type="entry name" value="CRAL-TRIO lipid binding domain"/>
    <property type="match status" value="1"/>
</dbReference>
<reference evidence="2 3" key="2">
    <citation type="journal article" date="2010" name="Nucleic Acids Res.">
        <title>BeetleBase in 2010: revisions to provide comprehensive genomic information for Tribolium castaneum.</title>
        <authorList>
            <person name="Kim H.S."/>
            <person name="Murphy T."/>
            <person name="Xia J."/>
            <person name="Caragea D."/>
            <person name="Park Y."/>
            <person name="Beeman R.W."/>
            <person name="Lorenzen M.D."/>
            <person name="Butcher S."/>
            <person name="Manak J.R."/>
            <person name="Brown S.J."/>
        </authorList>
    </citation>
    <scope>GENOME REANNOTATION</scope>
    <source>
        <strain evidence="2 3">Georgia GA2</strain>
    </source>
</reference>
<sequence>MRGANTQKVVLFEVGEDVLDRVAKSLNYPSVKALKIDVLVLKEWMKTQPYLPEIMADKMIENFLILNKGSIELTKEKIDMYYTVRSLLPEVFDESNPKLPEMKKILDAIHVVALPKLTKEMYRVSFSKIRNTDLLEKTDFNKVIAHLVNCQEIRLSEDVAFGDIFILDAAGLSFNVMLKFTPSILYKTLILIYERLFSMRLKAVYVFNAPPFVEKIVTMVKGFIKPKMFDRIHIYADSSFLLKCFEKEQIPTDYGGEEKSLCELQELGKLKRAEYQERFDKLDKLRVNEKLRPEKLKNDENLGFYGNFKRLEID</sequence>
<reference evidence="2 3" key="1">
    <citation type="journal article" date="2008" name="Nature">
        <title>The genome of the model beetle and pest Tribolium castaneum.</title>
        <authorList>
            <consortium name="Tribolium Genome Sequencing Consortium"/>
            <person name="Richards S."/>
            <person name="Gibbs R.A."/>
            <person name="Weinstock G.M."/>
            <person name="Brown S.J."/>
            <person name="Denell R."/>
            <person name="Beeman R.W."/>
            <person name="Gibbs R."/>
            <person name="Beeman R.W."/>
            <person name="Brown S.J."/>
            <person name="Bucher G."/>
            <person name="Friedrich M."/>
            <person name="Grimmelikhuijzen C.J."/>
            <person name="Klingler M."/>
            <person name="Lorenzen M."/>
            <person name="Richards S."/>
            <person name="Roth S."/>
            <person name="Schroder R."/>
            <person name="Tautz D."/>
            <person name="Zdobnov E.M."/>
            <person name="Muzny D."/>
            <person name="Gibbs R.A."/>
            <person name="Weinstock G.M."/>
            <person name="Attaway T."/>
            <person name="Bell S."/>
            <person name="Buhay C.J."/>
            <person name="Chandrabose M.N."/>
            <person name="Chavez D."/>
            <person name="Clerk-Blankenburg K.P."/>
            <person name="Cree A."/>
            <person name="Dao M."/>
            <person name="Davis C."/>
            <person name="Chacko J."/>
            <person name="Dinh H."/>
            <person name="Dugan-Rocha S."/>
            <person name="Fowler G."/>
            <person name="Garner T.T."/>
            <person name="Garnes J."/>
            <person name="Gnirke A."/>
            <person name="Hawes A."/>
            <person name="Hernandez J."/>
            <person name="Hines S."/>
            <person name="Holder M."/>
            <person name="Hume J."/>
            <person name="Jhangiani S.N."/>
            <person name="Joshi V."/>
            <person name="Khan Z.M."/>
            <person name="Jackson L."/>
            <person name="Kovar C."/>
            <person name="Kowis A."/>
            <person name="Lee S."/>
            <person name="Lewis L.R."/>
            <person name="Margolis J."/>
            <person name="Morgan M."/>
            <person name="Nazareth L.V."/>
            <person name="Nguyen N."/>
            <person name="Okwuonu G."/>
            <person name="Parker D."/>
            <person name="Richards S."/>
            <person name="Ruiz S.J."/>
            <person name="Santibanez J."/>
            <person name="Savard J."/>
            <person name="Scherer S.E."/>
            <person name="Schneider B."/>
            <person name="Sodergren E."/>
            <person name="Tautz D."/>
            <person name="Vattahil S."/>
            <person name="Villasana D."/>
            <person name="White C.S."/>
            <person name="Wright R."/>
            <person name="Park Y."/>
            <person name="Beeman R.W."/>
            <person name="Lord J."/>
            <person name="Oppert B."/>
            <person name="Lorenzen M."/>
            <person name="Brown S."/>
            <person name="Wang L."/>
            <person name="Savard J."/>
            <person name="Tautz D."/>
            <person name="Richards S."/>
            <person name="Weinstock G."/>
            <person name="Gibbs R.A."/>
            <person name="Liu Y."/>
            <person name="Worley K."/>
            <person name="Weinstock G."/>
            <person name="Elsik C.G."/>
            <person name="Reese J.T."/>
            <person name="Elhaik E."/>
            <person name="Landan G."/>
            <person name="Graur D."/>
            <person name="Arensburger P."/>
            <person name="Atkinson P."/>
            <person name="Beeman R.W."/>
            <person name="Beidler J."/>
            <person name="Brown S.J."/>
            <person name="Demuth J.P."/>
            <person name="Drury D.W."/>
            <person name="Du Y.Z."/>
            <person name="Fujiwara H."/>
            <person name="Lorenzen M."/>
            <person name="Maselli V."/>
            <person name="Osanai M."/>
            <person name="Park Y."/>
            <person name="Robertson H.M."/>
            <person name="Tu Z."/>
            <person name="Wang J.J."/>
            <person name="Wang S."/>
            <person name="Richards S."/>
            <person name="Song H."/>
            <person name="Zhang L."/>
            <person name="Sodergren E."/>
            <person name="Werner D."/>
            <person name="Stanke M."/>
            <person name="Morgenstern B."/>
            <person name="Solovyev V."/>
            <person name="Kosarev P."/>
            <person name="Brown G."/>
            <person name="Chen H.C."/>
            <person name="Ermolaeva O."/>
            <person name="Hlavina W."/>
            <person name="Kapustin Y."/>
            <person name="Kiryutin B."/>
            <person name="Kitts P."/>
            <person name="Maglott D."/>
            <person name="Pruitt K."/>
            <person name="Sapojnikov V."/>
            <person name="Souvorov A."/>
            <person name="Mackey A.J."/>
            <person name="Waterhouse R.M."/>
            <person name="Wyder S."/>
            <person name="Zdobnov E.M."/>
            <person name="Zdobnov E.M."/>
            <person name="Wyder S."/>
            <person name="Kriventseva E.V."/>
            <person name="Kadowaki T."/>
            <person name="Bork P."/>
            <person name="Aranda M."/>
            <person name="Bao R."/>
            <person name="Beermann A."/>
            <person name="Berns N."/>
            <person name="Bolognesi R."/>
            <person name="Bonneton F."/>
            <person name="Bopp D."/>
            <person name="Brown S.J."/>
            <person name="Bucher G."/>
            <person name="Butts T."/>
            <person name="Chaumot A."/>
            <person name="Denell R.E."/>
            <person name="Ferrier D.E."/>
            <person name="Friedrich M."/>
            <person name="Gordon C.M."/>
            <person name="Jindra M."/>
            <person name="Klingler M."/>
            <person name="Lan Q."/>
            <person name="Lattorff H.M."/>
            <person name="Laudet V."/>
            <person name="von Levetsow C."/>
            <person name="Liu Z."/>
            <person name="Lutz R."/>
            <person name="Lynch J.A."/>
            <person name="da Fonseca R.N."/>
            <person name="Posnien N."/>
            <person name="Reuter R."/>
            <person name="Roth S."/>
            <person name="Savard J."/>
            <person name="Schinko J.B."/>
            <person name="Schmitt C."/>
            <person name="Schoppmeier M."/>
            <person name="Schroder R."/>
            <person name="Shippy T.D."/>
            <person name="Simonnet F."/>
            <person name="Marques-Souza H."/>
            <person name="Tautz D."/>
            <person name="Tomoyasu Y."/>
            <person name="Trauner J."/>
            <person name="Van der Zee M."/>
            <person name="Vervoort M."/>
            <person name="Wittkopp N."/>
            <person name="Wimmer E.A."/>
            <person name="Yang X."/>
            <person name="Jones A.K."/>
            <person name="Sattelle D.B."/>
            <person name="Ebert P.R."/>
            <person name="Nelson D."/>
            <person name="Scott J.G."/>
            <person name="Beeman R.W."/>
            <person name="Muthukrishnan S."/>
            <person name="Kramer K.J."/>
            <person name="Arakane Y."/>
            <person name="Beeman R.W."/>
            <person name="Zhu Q."/>
            <person name="Hogenkamp D."/>
            <person name="Dixit R."/>
            <person name="Oppert B."/>
            <person name="Jiang H."/>
            <person name="Zou Z."/>
            <person name="Marshall J."/>
            <person name="Elpidina E."/>
            <person name="Vinokurov K."/>
            <person name="Oppert C."/>
            <person name="Zou Z."/>
            <person name="Evans J."/>
            <person name="Lu Z."/>
            <person name="Zhao P."/>
            <person name="Sumathipala N."/>
            <person name="Altincicek B."/>
            <person name="Vilcinskas A."/>
            <person name="Williams M."/>
            <person name="Hultmark D."/>
            <person name="Hetru C."/>
            <person name="Jiang H."/>
            <person name="Grimmelikhuijzen C.J."/>
            <person name="Hauser F."/>
            <person name="Cazzamali G."/>
            <person name="Williamson M."/>
            <person name="Park Y."/>
            <person name="Li B."/>
            <person name="Tanaka Y."/>
            <person name="Predel R."/>
            <person name="Neupert S."/>
            <person name="Schachtner J."/>
            <person name="Verleyen P."/>
            <person name="Raible F."/>
            <person name="Bork P."/>
            <person name="Friedrich M."/>
            <person name="Walden K.K."/>
            <person name="Robertson H.M."/>
            <person name="Angeli S."/>
            <person name="Foret S."/>
            <person name="Bucher G."/>
            <person name="Schuetz S."/>
            <person name="Maleszka R."/>
            <person name="Wimmer E.A."/>
            <person name="Beeman R.W."/>
            <person name="Lorenzen M."/>
            <person name="Tomoyasu Y."/>
            <person name="Miller S.C."/>
            <person name="Grossmann D."/>
            <person name="Bucher G."/>
        </authorList>
    </citation>
    <scope>NUCLEOTIDE SEQUENCE [LARGE SCALE GENOMIC DNA]</scope>
    <source>
        <strain evidence="2 3">Georgia GA2</strain>
    </source>
</reference>